<feature type="region of interest" description="Disordered" evidence="1">
    <location>
        <begin position="151"/>
        <end position="181"/>
    </location>
</feature>
<dbReference type="AlphaFoldDB" id="A0A0G4LG71"/>
<feature type="compositionally biased region" description="Basic and acidic residues" evidence="1">
    <location>
        <begin position="97"/>
        <end position="114"/>
    </location>
</feature>
<evidence type="ECO:0000313" key="2">
    <source>
        <dbReference type="EMBL" id="CRK21028.1"/>
    </source>
</evidence>
<gene>
    <name evidence="2" type="ORF">BN1708_003384</name>
</gene>
<reference evidence="2 3" key="1">
    <citation type="submission" date="2015-05" db="EMBL/GenBank/DDBJ databases">
        <authorList>
            <person name="Wang D.B."/>
            <person name="Wang M."/>
        </authorList>
    </citation>
    <scope>NUCLEOTIDE SEQUENCE [LARGE SCALE GENOMIC DNA]</scope>
    <source>
        <strain evidence="2">VL1</strain>
    </source>
</reference>
<evidence type="ECO:0000256" key="1">
    <source>
        <dbReference type="SAM" id="MobiDB-lite"/>
    </source>
</evidence>
<sequence length="181" mass="19905">MALVFVRDSAYRIQKRKGLWGAVLMIASWPNRAGPKVREYLETVGFETWSSRDVLTADGQARPGQALSQSPAEPSARTVCESAAGTFRLASGGNGWSREKKSVADGNRTQEHGKLKSSHRHPGRRLSSGSTVDGDRYCGPVPMTANAIMRKQRSLGRRRGDGGLKMKIRRDLGARQQEPQK</sequence>
<accession>A0A0G4LG71</accession>
<feature type="compositionally biased region" description="Basic residues" evidence="1">
    <location>
        <begin position="115"/>
        <end position="124"/>
    </location>
</feature>
<dbReference type="EMBL" id="CVQH01012224">
    <property type="protein sequence ID" value="CRK21028.1"/>
    <property type="molecule type" value="Genomic_DNA"/>
</dbReference>
<name>A0A0G4LG71_VERLO</name>
<keyword evidence="3" id="KW-1185">Reference proteome</keyword>
<feature type="compositionally biased region" description="Basic and acidic residues" evidence="1">
    <location>
        <begin position="158"/>
        <end position="181"/>
    </location>
</feature>
<protein>
    <submittedName>
        <fullName evidence="2">Uncharacterized protein</fullName>
    </submittedName>
</protein>
<feature type="region of interest" description="Disordered" evidence="1">
    <location>
        <begin position="91"/>
        <end position="139"/>
    </location>
</feature>
<dbReference type="Proteomes" id="UP000044602">
    <property type="component" value="Unassembled WGS sequence"/>
</dbReference>
<proteinExistence type="predicted"/>
<evidence type="ECO:0000313" key="3">
    <source>
        <dbReference type="Proteomes" id="UP000044602"/>
    </source>
</evidence>
<organism evidence="2 3">
    <name type="scientific">Verticillium longisporum</name>
    <name type="common">Verticillium dahliae var. longisporum</name>
    <dbReference type="NCBI Taxonomy" id="100787"/>
    <lineage>
        <taxon>Eukaryota</taxon>
        <taxon>Fungi</taxon>
        <taxon>Dikarya</taxon>
        <taxon>Ascomycota</taxon>
        <taxon>Pezizomycotina</taxon>
        <taxon>Sordariomycetes</taxon>
        <taxon>Hypocreomycetidae</taxon>
        <taxon>Glomerellales</taxon>
        <taxon>Plectosphaerellaceae</taxon>
        <taxon>Verticillium</taxon>
    </lineage>
</organism>